<evidence type="ECO:0000256" key="1">
    <source>
        <dbReference type="SAM" id="MobiDB-lite"/>
    </source>
</evidence>
<dbReference type="AlphaFoldDB" id="B9TJJ0"/>
<accession>B9TJJ0</accession>
<feature type="region of interest" description="Disordered" evidence="1">
    <location>
        <begin position="299"/>
        <end position="328"/>
    </location>
</feature>
<dbReference type="Proteomes" id="UP000008311">
    <property type="component" value="Unassembled WGS sequence"/>
</dbReference>
<evidence type="ECO:0000313" key="3">
    <source>
        <dbReference type="Proteomes" id="UP000008311"/>
    </source>
</evidence>
<name>B9TJJ0_RICCO</name>
<dbReference type="InParanoid" id="B9TJJ0"/>
<reference evidence="3" key="1">
    <citation type="journal article" date="2010" name="Nat. Biotechnol.">
        <title>Draft genome sequence of the oilseed species Ricinus communis.</title>
        <authorList>
            <person name="Chan A.P."/>
            <person name="Crabtree J."/>
            <person name="Zhao Q."/>
            <person name="Lorenzi H."/>
            <person name="Orvis J."/>
            <person name="Puiu D."/>
            <person name="Melake-Berhan A."/>
            <person name="Jones K.M."/>
            <person name="Redman J."/>
            <person name="Chen G."/>
            <person name="Cahoon E.B."/>
            <person name="Gedil M."/>
            <person name="Stanke M."/>
            <person name="Haas B.J."/>
            <person name="Wortman J.R."/>
            <person name="Fraser-Liggett C.M."/>
            <person name="Ravel J."/>
            <person name="Rabinowicz P.D."/>
        </authorList>
    </citation>
    <scope>NUCLEOTIDE SEQUENCE [LARGE SCALE GENOMIC DNA]</scope>
    <source>
        <strain evidence="3">cv. Hale</strain>
    </source>
</reference>
<dbReference type="EMBL" id="EQ983985">
    <property type="protein sequence ID" value="EEF23974.1"/>
    <property type="molecule type" value="Genomic_DNA"/>
</dbReference>
<feature type="region of interest" description="Disordered" evidence="1">
    <location>
        <begin position="164"/>
        <end position="285"/>
    </location>
</feature>
<protein>
    <submittedName>
        <fullName evidence="2">Uncharacterized protein</fullName>
    </submittedName>
</protein>
<keyword evidence="3" id="KW-1185">Reference proteome</keyword>
<proteinExistence type="predicted"/>
<gene>
    <name evidence="2" type="ORF">RCOM_1950050</name>
</gene>
<feature type="non-terminal residue" evidence="2">
    <location>
        <position position="328"/>
    </location>
</feature>
<feature type="compositionally biased region" description="Basic residues" evidence="1">
    <location>
        <begin position="261"/>
        <end position="285"/>
    </location>
</feature>
<evidence type="ECO:0000313" key="2">
    <source>
        <dbReference type="EMBL" id="EEF23974.1"/>
    </source>
</evidence>
<organism evidence="2 3">
    <name type="scientific">Ricinus communis</name>
    <name type="common">Castor bean</name>
    <dbReference type="NCBI Taxonomy" id="3988"/>
    <lineage>
        <taxon>Eukaryota</taxon>
        <taxon>Viridiplantae</taxon>
        <taxon>Streptophyta</taxon>
        <taxon>Embryophyta</taxon>
        <taxon>Tracheophyta</taxon>
        <taxon>Spermatophyta</taxon>
        <taxon>Magnoliopsida</taxon>
        <taxon>eudicotyledons</taxon>
        <taxon>Gunneridae</taxon>
        <taxon>Pentapetalae</taxon>
        <taxon>rosids</taxon>
        <taxon>fabids</taxon>
        <taxon>Malpighiales</taxon>
        <taxon>Euphorbiaceae</taxon>
        <taxon>Acalyphoideae</taxon>
        <taxon>Acalypheae</taxon>
        <taxon>Ricinus</taxon>
    </lineage>
</organism>
<feature type="compositionally biased region" description="Basic and acidic residues" evidence="1">
    <location>
        <begin position="206"/>
        <end position="221"/>
    </location>
</feature>
<sequence>MCQVRARQAVGVRSPNGVAGAAAGAVEHRLAGGMGWRSDSRRGLAGSPGLIVRWRVGDDDQGHQRVRTAAELGALGAVFARLVGLYAQDIAAAGDHVELAVQPRDPQAMDDVGRLQFQRHGPTGGDMDLVGVLEGLAAGRVEIADPPPPHLAGDANAQFSGAGRLAQAMGQRKAPDQQGAQQHDGKGDPGDPDETLAAQAFAPSPWREEREGQGDDHDRQHGGGHGQQAPGQAVQRRGEGTGRVQRRRRPALQALVSGRRVSLHRVNKGRPRRRGLGRRSSRRRAWRCRGPWPVRCEARRSEPLAGWGSVRRSSTGPEGCPATRRPRR</sequence>